<dbReference type="AlphaFoldDB" id="A0A2I0J1T1"/>
<gene>
    <name evidence="1" type="ORF">CRG98_029436</name>
</gene>
<proteinExistence type="predicted"/>
<dbReference type="EMBL" id="PGOL01002142">
    <property type="protein sequence ID" value="PKI50192.1"/>
    <property type="molecule type" value="Genomic_DNA"/>
</dbReference>
<comment type="caution">
    <text evidence="1">The sequence shown here is derived from an EMBL/GenBank/DDBJ whole genome shotgun (WGS) entry which is preliminary data.</text>
</comment>
<protein>
    <submittedName>
        <fullName evidence="1">Uncharacterized protein</fullName>
    </submittedName>
</protein>
<sequence length="199" mass="22169">MDPTASLKVSDGQINPSDGTSAPIIDHALIPLIGPVSVHNSANVIPSSVSAIDIKVNLSRLKCTDQGVDKYLLDIKSFADQLKDIEKPLQDEDLITIALAGLPSQYANFITSLSLGQGPLPFEDLYTKLMHQEMFQRYSPNPSSPNTSPTPNTAFQTQTCQSILQSWQLWWTRWQKQSRSTGDDMRHCTTPSFDDKEYR</sequence>
<evidence type="ECO:0000313" key="2">
    <source>
        <dbReference type="Proteomes" id="UP000233551"/>
    </source>
</evidence>
<dbReference type="PANTHER" id="PTHR47481">
    <property type="match status" value="1"/>
</dbReference>
<keyword evidence="2" id="KW-1185">Reference proteome</keyword>
<organism evidence="1 2">
    <name type="scientific">Punica granatum</name>
    <name type="common">Pomegranate</name>
    <dbReference type="NCBI Taxonomy" id="22663"/>
    <lineage>
        <taxon>Eukaryota</taxon>
        <taxon>Viridiplantae</taxon>
        <taxon>Streptophyta</taxon>
        <taxon>Embryophyta</taxon>
        <taxon>Tracheophyta</taxon>
        <taxon>Spermatophyta</taxon>
        <taxon>Magnoliopsida</taxon>
        <taxon>eudicotyledons</taxon>
        <taxon>Gunneridae</taxon>
        <taxon>Pentapetalae</taxon>
        <taxon>rosids</taxon>
        <taxon>malvids</taxon>
        <taxon>Myrtales</taxon>
        <taxon>Lythraceae</taxon>
        <taxon>Punica</taxon>
    </lineage>
</organism>
<dbReference type="Proteomes" id="UP000233551">
    <property type="component" value="Unassembled WGS sequence"/>
</dbReference>
<dbReference type="PANTHER" id="PTHR47481:SF22">
    <property type="entry name" value="RETROTRANSPOSON GAG DOMAIN-CONTAINING PROTEIN"/>
    <property type="match status" value="1"/>
</dbReference>
<name>A0A2I0J1T1_PUNGR</name>
<accession>A0A2I0J1T1</accession>
<reference evidence="1 2" key="1">
    <citation type="submission" date="2017-11" db="EMBL/GenBank/DDBJ databases">
        <title>De-novo sequencing of pomegranate (Punica granatum L.) genome.</title>
        <authorList>
            <person name="Akparov Z."/>
            <person name="Amiraslanov A."/>
            <person name="Hajiyeva S."/>
            <person name="Abbasov M."/>
            <person name="Kaur K."/>
            <person name="Hamwieh A."/>
            <person name="Solovyev V."/>
            <person name="Salamov A."/>
            <person name="Braich B."/>
            <person name="Kosarev P."/>
            <person name="Mahmoud A."/>
            <person name="Hajiyev E."/>
            <person name="Babayeva S."/>
            <person name="Izzatullayeva V."/>
            <person name="Mammadov A."/>
            <person name="Mammadov A."/>
            <person name="Sharifova S."/>
            <person name="Ojaghi J."/>
            <person name="Eynullazada K."/>
            <person name="Bayramov B."/>
            <person name="Abdulazimova A."/>
            <person name="Shahmuradov I."/>
        </authorList>
    </citation>
    <scope>NUCLEOTIDE SEQUENCE [LARGE SCALE GENOMIC DNA]</scope>
    <source>
        <strain evidence="2">cv. AG2017</strain>
        <tissue evidence="1">Leaf</tissue>
    </source>
</reference>
<dbReference type="Pfam" id="PF14223">
    <property type="entry name" value="Retrotran_gag_2"/>
    <property type="match status" value="1"/>
</dbReference>
<evidence type="ECO:0000313" key="1">
    <source>
        <dbReference type="EMBL" id="PKI50192.1"/>
    </source>
</evidence>